<dbReference type="GO" id="GO:0008831">
    <property type="term" value="F:dTDP-4-dehydrorhamnose reductase activity"/>
    <property type="evidence" value="ECO:0007669"/>
    <property type="project" value="UniProtKB-EC"/>
</dbReference>
<proteinExistence type="inferred from homology"/>
<dbReference type="NCBIfam" id="TIGR01214">
    <property type="entry name" value="rmlD"/>
    <property type="match status" value="1"/>
</dbReference>
<dbReference type="UniPathway" id="UPA00124"/>
<comment type="similarity">
    <text evidence="1 2">Belongs to the dTDP-4-dehydrorhamnose reductase family.</text>
</comment>
<dbReference type="AlphaFoldDB" id="A0A163MT63"/>
<reference evidence="5" key="1">
    <citation type="submission" date="2016-01" db="EMBL/GenBank/DDBJ databases">
        <title>Whole genome sequencing of Bhargavaea cecembensis T14.</title>
        <authorList>
            <person name="Hong K.W."/>
        </authorList>
    </citation>
    <scope>NUCLEOTIDE SEQUENCE [LARGE SCALE GENOMIC DNA]</scope>
    <source>
        <strain evidence="5">M19</strain>
    </source>
</reference>
<name>A0A163MT63_9BACI</name>
<comment type="function">
    <text evidence="2">Catalyzes the reduction of dTDP-6-deoxy-L-lyxo-4-hexulose to yield dTDP-L-rhamnose.</text>
</comment>
<dbReference type="InterPro" id="IPR029903">
    <property type="entry name" value="RmlD-like-bd"/>
</dbReference>
<dbReference type="FunFam" id="3.40.50.720:FF:000159">
    <property type="entry name" value="dTDP-4-dehydrorhamnose reductase"/>
    <property type="match status" value="1"/>
</dbReference>
<dbReference type="PANTHER" id="PTHR10491">
    <property type="entry name" value="DTDP-4-DEHYDRORHAMNOSE REDUCTASE"/>
    <property type="match status" value="1"/>
</dbReference>
<dbReference type="InterPro" id="IPR005913">
    <property type="entry name" value="dTDP_dehydrorham_reduct"/>
</dbReference>
<dbReference type="InterPro" id="IPR036291">
    <property type="entry name" value="NAD(P)-bd_dom_sf"/>
</dbReference>
<dbReference type="EMBL" id="LQQY01000002">
    <property type="protein sequence ID" value="KZE53331.1"/>
    <property type="molecule type" value="Genomic_DNA"/>
</dbReference>
<accession>A0A163MT63</accession>
<evidence type="ECO:0000259" key="3">
    <source>
        <dbReference type="Pfam" id="PF04321"/>
    </source>
</evidence>
<dbReference type="SUPFAM" id="SSF51735">
    <property type="entry name" value="NAD(P)-binding Rossmann-fold domains"/>
    <property type="match status" value="1"/>
</dbReference>
<dbReference type="Pfam" id="PF04321">
    <property type="entry name" value="RmlD_sub_bind"/>
    <property type="match status" value="1"/>
</dbReference>
<keyword evidence="2" id="KW-0560">Oxidoreductase</keyword>
<dbReference type="CDD" id="cd05254">
    <property type="entry name" value="dTDP_HR_like_SDR_e"/>
    <property type="match status" value="1"/>
</dbReference>
<dbReference type="Gene3D" id="3.90.25.10">
    <property type="entry name" value="UDP-galactose 4-epimerase, domain 1"/>
    <property type="match status" value="1"/>
</dbReference>
<dbReference type="PANTHER" id="PTHR10491:SF4">
    <property type="entry name" value="METHIONINE ADENOSYLTRANSFERASE 2 SUBUNIT BETA"/>
    <property type="match status" value="1"/>
</dbReference>
<dbReference type="EC" id="1.1.1.133" evidence="2"/>
<gene>
    <name evidence="4" type="ORF">AV649_11230</name>
</gene>
<dbReference type="GO" id="GO:0005829">
    <property type="term" value="C:cytosol"/>
    <property type="evidence" value="ECO:0007669"/>
    <property type="project" value="TreeGrafter"/>
</dbReference>
<protein>
    <recommendedName>
        <fullName evidence="2">dTDP-4-dehydrorhamnose reductase</fullName>
        <ecNumber evidence="2">1.1.1.133</ecNumber>
    </recommendedName>
</protein>
<evidence type="ECO:0000256" key="1">
    <source>
        <dbReference type="ARBA" id="ARBA00010944"/>
    </source>
</evidence>
<feature type="domain" description="RmlD-like substrate binding" evidence="3">
    <location>
        <begin position="1"/>
        <end position="274"/>
    </location>
</feature>
<evidence type="ECO:0000313" key="5">
    <source>
        <dbReference type="Proteomes" id="UP000076510"/>
    </source>
</evidence>
<comment type="caution">
    <text evidence="4">The sequence shown here is derived from an EMBL/GenBank/DDBJ whole genome shotgun (WGS) entry which is preliminary data.</text>
</comment>
<sequence>MTIMITGGSGKLGSEIIRQLRDAGRPFLAPHRAELDVTDVDQTKGFIYRSSPDIIIHCAAFTDVELAEEEEARAFLVNEEGTSYIAEAASAVGAVLVYISTDYVFDGKKKAPYEEGDHPAPLNAYGRSKLAGEEAVRKAAPRHYIVRTSWVFGGGGPNFIKKILTLSETNDTLKVVDDVLGSPTYTVDLAGAIIQLIETHRFGTFHLANAGACSWRELADESIRLSGKKTIILPCPSKEYPSKAARPLYSVLANQKAPPLPPWKDAVKRYLDSIRV</sequence>
<dbReference type="Gene3D" id="3.40.50.720">
    <property type="entry name" value="NAD(P)-binding Rossmann-like Domain"/>
    <property type="match status" value="1"/>
</dbReference>
<dbReference type="Proteomes" id="UP000076510">
    <property type="component" value="Unassembled WGS sequence"/>
</dbReference>
<evidence type="ECO:0000313" key="4">
    <source>
        <dbReference type="EMBL" id="KZE53331.1"/>
    </source>
</evidence>
<keyword evidence="2" id="KW-0521">NADP</keyword>
<dbReference type="GO" id="GO:0019305">
    <property type="term" value="P:dTDP-rhamnose biosynthetic process"/>
    <property type="evidence" value="ECO:0007669"/>
    <property type="project" value="UniProtKB-UniPathway"/>
</dbReference>
<organism evidence="4 5">
    <name type="scientific">Rossellomorea marisflavi</name>
    <dbReference type="NCBI Taxonomy" id="189381"/>
    <lineage>
        <taxon>Bacteria</taxon>
        <taxon>Bacillati</taxon>
        <taxon>Bacillota</taxon>
        <taxon>Bacilli</taxon>
        <taxon>Bacillales</taxon>
        <taxon>Bacillaceae</taxon>
        <taxon>Rossellomorea</taxon>
    </lineage>
</organism>
<evidence type="ECO:0000256" key="2">
    <source>
        <dbReference type="RuleBase" id="RU364082"/>
    </source>
</evidence>
<comment type="pathway">
    <text evidence="2">Carbohydrate biosynthesis; dTDP-L-rhamnose biosynthesis.</text>
</comment>